<dbReference type="Proteomes" id="UP001291687">
    <property type="component" value="Unassembled WGS sequence"/>
</dbReference>
<dbReference type="SUPFAM" id="SSF52540">
    <property type="entry name" value="P-loop containing nucleoside triphosphate hydrolases"/>
    <property type="match status" value="1"/>
</dbReference>
<dbReference type="Gene3D" id="3.40.50.300">
    <property type="entry name" value="P-loop containing nucleotide triphosphate hydrolases"/>
    <property type="match status" value="1"/>
</dbReference>
<dbReference type="PANTHER" id="PTHR13696:SF96">
    <property type="entry name" value="COBQ_COBB_MIND_PARA NUCLEOTIDE BINDING DOMAIN-CONTAINING PROTEIN"/>
    <property type="match status" value="1"/>
</dbReference>
<feature type="domain" description="CobQ/CobB/MinD/ParA nucleotide binding" evidence="1">
    <location>
        <begin position="4"/>
        <end position="144"/>
    </location>
</feature>
<sequence>MKTIAITGDKGGVGKSTISALLSQWFEHQNYKVSVLDADPNRTIYTWIEKCRDKGYEFCAAEKNADLLIIDTAGTSGSSLIRYVREADLIIVPFQPHIADLEIVVGWFLSINESLQKKAVFIPNRKEGTNEQREGILQISQIIKTQDRGVLLSGFANRPTIYPTILNALTQNYFSILKDVKTKEEINSNFSILKELLYGK</sequence>
<dbReference type="PIRSF" id="PIRSF009320">
    <property type="entry name" value="Nuc_binding_HP_1000"/>
    <property type="match status" value="1"/>
</dbReference>
<dbReference type="InterPro" id="IPR002586">
    <property type="entry name" value="CobQ/CobB/MinD/ParA_Nub-bd_dom"/>
</dbReference>
<reference evidence="2 3" key="1">
    <citation type="submission" date="2023-03" db="EMBL/GenBank/DDBJ databases">
        <title>Host association and intracellularity evolved multiple times independently in the Rickettsiales.</title>
        <authorList>
            <person name="Castelli M."/>
            <person name="Nardi T."/>
            <person name="Gammuto L."/>
            <person name="Bellinzona G."/>
            <person name="Sabaneyeva E."/>
            <person name="Potekhin A."/>
            <person name="Serra V."/>
            <person name="Petroni G."/>
            <person name="Sassera D."/>
        </authorList>
    </citation>
    <scope>NUCLEOTIDE SEQUENCE [LARGE SCALE GENOMIC DNA]</scope>
    <source>
        <strain evidence="2 3">Sr 2-6</strain>
    </source>
</reference>
<proteinExistence type="predicted"/>
<dbReference type="EMBL" id="JARJFB010000171">
    <property type="protein sequence ID" value="MEA0971559.1"/>
    <property type="molecule type" value="Genomic_DNA"/>
</dbReference>
<name>A0ABU5NEH3_9RICK</name>
<evidence type="ECO:0000313" key="3">
    <source>
        <dbReference type="Proteomes" id="UP001291687"/>
    </source>
</evidence>
<protein>
    <submittedName>
        <fullName evidence="2">ParA family protein</fullName>
    </submittedName>
</protein>
<keyword evidence="3" id="KW-1185">Reference proteome</keyword>
<dbReference type="CDD" id="cd02042">
    <property type="entry name" value="ParAB_family"/>
    <property type="match status" value="1"/>
</dbReference>
<gene>
    <name evidence="2" type="ORF">Megvenef_01540</name>
</gene>
<dbReference type="PANTHER" id="PTHR13696">
    <property type="entry name" value="P-LOOP CONTAINING NUCLEOSIDE TRIPHOSPHATE HYDROLASE"/>
    <property type="match status" value="1"/>
</dbReference>
<evidence type="ECO:0000313" key="2">
    <source>
        <dbReference type="EMBL" id="MEA0971559.1"/>
    </source>
</evidence>
<comment type="caution">
    <text evidence="2">The sequence shown here is derived from an EMBL/GenBank/DDBJ whole genome shotgun (WGS) entry which is preliminary data.</text>
</comment>
<dbReference type="Pfam" id="PF01656">
    <property type="entry name" value="CbiA"/>
    <property type="match status" value="1"/>
</dbReference>
<accession>A0ABU5NEH3</accession>
<dbReference type="InterPro" id="IPR050678">
    <property type="entry name" value="DNA_Partitioning_ATPase"/>
</dbReference>
<evidence type="ECO:0000259" key="1">
    <source>
        <dbReference type="Pfam" id="PF01656"/>
    </source>
</evidence>
<dbReference type="InterPro" id="IPR027417">
    <property type="entry name" value="P-loop_NTPase"/>
</dbReference>
<organism evidence="2 3">
    <name type="scientific">Candidatus Megaera venefica</name>
    <dbReference type="NCBI Taxonomy" id="2055910"/>
    <lineage>
        <taxon>Bacteria</taxon>
        <taxon>Pseudomonadati</taxon>
        <taxon>Pseudomonadota</taxon>
        <taxon>Alphaproteobacteria</taxon>
        <taxon>Rickettsiales</taxon>
        <taxon>Rickettsiaceae</taxon>
        <taxon>Candidatus Megaera</taxon>
    </lineage>
</organism>